<dbReference type="RefSeq" id="WP_087175684.1">
    <property type="nucleotide sequence ID" value="NZ_NFLS01000001.1"/>
</dbReference>
<proteinExistence type="predicted"/>
<evidence type="ECO:0000313" key="3">
    <source>
        <dbReference type="Proteomes" id="UP000195859"/>
    </source>
</evidence>
<name>A0A1Y4UK82_9LACO</name>
<dbReference type="Proteomes" id="UP000195859">
    <property type="component" value="Unassembled WGS sequence"/>
</dbReference>
<dbReference type="EMBL" id="NFLZ01000017">
    <property type="protein sequence ID" value="OUQ75523.1"/>
    <property type="molecule type" value="Genomic_DNA"/>
</dbReference>
<organism evidence="2 3">
    <name type="scientific">Lactobacillus gallinarum</name>
    <dbReference type="NCBI Taxonomy" id="52242"/>
    <lineage>
        <taxon>Bacteria</taxon>
        <taxon>Bacillati</taxon>
        <taxon>Bacillota</taxon>
        <taxon>Bacilli</taxon>
        <taxon>Lactobacillales</taxon>
        <taxon>Lactobacillaceae</taxon>
        <taxon>Lactobacillus</taxon>
    </lineage>
</organism>
<evidence type="ECO:0000313" key="4">
    <source>
        <dbReference type="Proteomes" id="UP000196293"/>
    </source>
</evidence>
<keyword evidence="4" id="KW-1185">Reference proteome</keyword>
<comment type="caution">
    <text evidence="2">The sequence shown here is derived from an EMBL/GenBank/DDBJ whole genome shotgun (WGS) entry which is preliminary data.</text>
</comment>
<dbReference type="EMBL" id="NFLS01000001">
    <property type="protein sequence ID" value="OUQ58247.1"/>
    <property type="molecule type" value="Genomic_DNA"/>
</dbReference>
<reference evidence="3 4" key="1">
    <citation type="submission" date="2017-04" db="EMBL/GenBank/DDBJ databases">
        <title>Function of individual gut microbiota members based on whole genome sequencing of pure cultures obtained from chicken caecum.</title>
        <authorList>
            <person name="Medvecky M."/>
            <person name="Cejkova D."/>
            <person name="Polansky O."/>
            <person name="Karasova D."/>
            <person name="Kubasova T."/>
            <person name="Cizek A."/>
            <person name="Rychlik I."/>
        </authorList>
    </citation>
    <scope>NUCLEOTIDE SEQUENCE [LARGE SCALE GENOMIC DNA]</scope>
    <source>
        <strain evidence="3">An101</strain>
        <strain evidence="4">An115</strain>
    </source>
</reference>
<gene>
    <name evidence="2" type="ORF">B5E44_07105</name>
    <name evidence="1" type="ORF">B5E59_00580</name>
</gene>
<accession>A0A1Y4UK82</accession>
<reference evidence="2" key="2">
    <citation type="journal article" date="2018" name="BMC Genomics">
        <title>Whole genome sequencing and function prediction of 133 gut anaerobes isolated from chicken caecum in pure cultures.</title>
        <authorList>
            <person name="Medvecky M."/>
            <person name="Cejkova D."/>
            <person name="Polansky O."/>
            <person name="Karasova D."/>
            <person name="Kubasova T."/>
            <person name="Cizek A."/>
            <person name="Rychlik I."/>
        </authorList>
    </citation>
    <scope>NUCLEOTIDE SEQUENCE</scope>
    <source>
        <strain evidence="2">An101</strain>
        <strain evidence="1">An115</strain>
    </source>
</reference>
<evidence type="ECO:0000313" key="1">
    <source>
        <dbReference type="EMBL" id="OUQ58247.1"/>
    </source>
</evidence>
<evidence type="ECO:0000313" key="2">
    <source>
        <dbReference type="EMBL" id="OUQ75523.1"/>
    </source>
</evidence>
<sequence length="63" mass="7318">MTNKRTEIEIAFESSVMQYLSILKYAKHHTPLGEDPYKVADHVFTCLINQSSQDQTKEEENDD</sequence>
<protein>
    <submittedName>
        <fullName evidence="2">Uncharacterized protein</fullName>
    </submittedName>
</protein>
<dbReference type="AlphaFoldDB" id="A0A1Y4UK82"/>
<dbReference type="Proteomes" id="UP000196293">
    <property type="component" value="Unassembled WGS sequence"/>
</dbReference>